<dbReference type="GeneID" id="63717459"/>
<evidence type="ECO:0000256" key="1">
    <source>
        <dbReference type="ARBA" id="ARBA00010218"/>
    </source>
</evidence>
<feature type="region of interest" description="Disordered" evidence="2">
    <location>
        <begin position="235"/>
        <end position="268"/>
    </location>
</feature>
<gene>
    <name evidence="4" type="ORF">DCS_04816</name>
</gene>
<comment type="caution">
    <text evidence="4">The sequence shown here is derived from an EMBL/GenBank/DDBJ whole genome shotgun (WGS) entry which is preliminary data.</text>
</comment>
<dbReference type="GO" id="GO:0005737">
    <property type="term" value="C:cytoplasm"/>
    <property type="evidence" value="ECO:0007669"/>
    <property type="project" value="TreeGrafter"/>
</dbReference>
<evidence type="ECO:0000313" key="4">
    <source>
        <dbReference type="EMBL" id="KYK57803.1"/>
    </source>
</evidence>
<sequence length="420" mass="47762">MSIPPQLIRVKRKRVEETPVQFLQLDAGQKRPCGGSWAYQRRAPAAATSANAAHPDRPVIHVSCPEDASPPTKKHHGARHNIASTAFVPSSDTVKLDKPIHVEPRRFRVSRSATLLASRSNSKRTRYSSAVFIEGTLKRKTRKPRGGLAPFHAETQAEVEPSPLTNTSEIHQQKQLKRPGTRSKAQVAVETLERKPFPSSLMNHQNENMDQVAAAMDQWVLDEIGFALHDMQQERPKVSKFKPKPPAKRFQERHPEFTPSPPPLAEEPIDMTMSDATDDDDEDDWVIEEYVRIPANSVALGVSPMDIGILVFQDEEENMLFFGQSPDDEDDLDEDDEDENAENHYTADYPEDEVDSDDEFGRQAYLYRNCNASDEEEYDDMYNSNDERDDEMVIKSDILDNDDAHMERIRAFMKRNSAFQ</sequence>
<dbReference type="PANTHER" id="PTHR28063:SF1">
    <property type="entry name" value="RNA POLYMERASE II NUCLEAR LOCALIZATION PROTEIN IWR1"/>
    <property type="match status" value="1"/>
</dbReference>
<dbReference type="InterPro" id="IPR040150">
    <property type="entry name" value="Iwr1"/>
</dbReference>
<comment type="similarity">
    <text evidence="1">Belongs to the IWR1/SLC7A6OS family.</text>
</comment>
<dbReference type="AlphaFoldDB" id="A0A151GL21"/>
<dbReference type="InterPro" id="IPR013883">
    <property type="entry name" value="TF_Iwr1_dom"/>
</dbReference>
<dbReference type="InParanoid" id="A0A151GL21"/>
<dbReference type="Proteomes" id="UP000076580">
    <property type="component" value="Chromosome 02"/>
</dbReference>
<evidence type="ECO:0000256" key="2">
    <source>
        <dbReference type="SAM" id="MobiDB-lite"/>
    </source>
</evidence>
<keyword evidence="5" id="KW-1185">Reference proteome</keyword>
<evidence type="ECO:0000259" key="3">
    <source>
        <dbReference type="Pfam" id="PF08574"/>
    </source>
</evidence>
<feature type="compositionally biased region" description="Acidic residues" evidence="2">
    <location>
        <begin position="326"/>
        <end position="340"/>
    </location>
</feature>
<dbReference type="GO" id="GO:0006606">
    <property type="term" value="P:protein import into nucleus"/>
    <property type="evidence" value="ECO:0007669"/>
    <property type="project" value="InterPro"/>
</dbReference>
<dbReference type="OrthoDB" id="6255506at2759"/>
<dbReference type="EMBL" id="LAYC01000002">
    <property type="protein sequence ID" value="KYK57803.1"/>
    <property type="molecule type" value="Genomic_DNA"/>
</dbReference>
<feature type="domain" description="Transcription factor Iwr1" evidence="3">
    <location>
        <begin position="283"/>
        <end position="353"/>
    </location>
</feature>
<reference evidence="4 5" key="1">
    <citation type="journal article" date="2016" name="Sci. Rep.">
        <title>Insights into Adaptations to a Near-Obligate Nematode Endoparasitic Lifestyle from the Finished Genome of Drechmeria coniospora.</title>
        <authorList>
            <person name="Zhang L."/>
            <person name="Zhou Z."/>
            <person name="Guo Q."/>
            <person name="Fokkens L."/>
            <person name="Miskei M."/>
            <person name="Pocsi I."/>
            <person name="Zhang W."/>
            <person name="Chen M."/>
            <person name="Wang L."/>
            <person name="Sun Y."/>
            <person name="Donzelli B.G."/>
            <person name="Gibson D.M."/>
            <person name="Nelson D.R."/>
            <person name="Luo J.G."/>
            <person name="Rep M."/>
            <person name="Liu H."/>
            <person name="Yang S."/>
            <person name="Wang J."/>
            <person name="Krasnoff S.B."/>
            <person name="Xu Y."/>
            <person name="Molnar I."/>
            <person name="Lin M."/>
        </authorList>
    </citation>
    <scope>NUCLEOTIDE SEQUENCE [LARGE SCALE GENOMIC DNA]</scope>
    <source>
        <strain evidence="4 5">ARSEF 6962</strain>
    </source>
</reference>
<accession>A0A151GL21</accession>
<dbReference type="PANTHER" id="PTHR28063">
    <property type="entry name" value="RNA POLYMERASE II NUCLEAR LOCALIZATION PROTEIN IWR1"/>
    <property type="match status" value="1"/>
</dbReference>
<dbReference type="Pfam" id="PF08574">
    <property type="entry name" value="Iwr1"/>
    <property type="match status" value="1"/>
</dbReference>
<feature type="compositionally biased region" description="Basic residues" evidence="2">
    <location>
        <begin position="238"/>
        <end position="247"/>
    </location>
</feature>
<proteinExistence type="inferred from homology"/>
<dbReference type="RefSeq" id="XP_040657155.1">
    <property type="nucleotide sequence ID" value="XM_040802122.1"/>
</dbReference>
<protein>
    <recommendedName>
        <fullName evidence="3">Transcription factor Iwr1 domain-containing protein</fullName>
    </recommendedName>
</protein>
<name>A0A151GL21_DRECN</name>
<evidence type="ECO:0000313" key="5">
    <source>
        <dbReference type="Proteomes" id="UP000076580"/>
    </source>
</evidence>
<feature type="region of interest" description="Disordered" evidence="2">
    <location>
        <begin position="322"/>
        <end position="356"/>
    </location>
</feature>
<organism evidence="4 5">
    <name type="scientific">Drechmeria coniospora</name>
    <name type="common">Nematophagous fungus</name>
    <name type="synonym">Meria coniospora</name>
    <dbReference type="NCBI Taxonomy" id="98403"/>
    <lineage>
        <taxon>Eukaryota</taxon>
        <taxon>Fungi</taxon>
        <taxon>Dikarya</taxon>
        <taxon>Ascomycota</taxon>
        <taxon>Pezizomycotina</taxon>
        <taxon>Sordariomycetes</taxon>
        <taxon>Hypocreomycetidae</taxon>
        <taxon>Hypocreales</taxon>
        <taxon>Ophiocordycipitaceae</taxon>
        <taxon>Drechmeria</taxon>
    </lineage>
</organism>